<evidence type="ECO:0000256" key="4">
    <source>
        <dbReference type="ARBA" id="ARBA00022824"/>
    </source>
</evidence>
<comment type="subcellular location">
    <subcellularLocation>
        <location evidence="1">Endoplasmic reticulum membrane</location>
        <topology evidence="1">Single-pass type II membrane protein</topology>
    </subcellularLocation>
</comment>
<dbReference type="Proteomes" id="UP000662931">
    <property type="component" value="Chromosome 1"/>
</dbReference>
<keyword evidence="3 10" id="KW-0812">Transmembrane</keyword>
<gene>
    <name evidence="11" type="ORF">FOA43_000545</name>
</gene>
<evidence type="ECO:0000256" key="5">
    <source>
        <dbReference type="ARBA" id="ARBA00022968"/>
    </source>
</evidence>
<dbReference type="InterPro" id="IPR007653">
    <property type="entry name" value="SPC3"/>
</dbReference>
<dbReference type="OrthoDB" id="10261524at2759"/>
<organism evidence="11 12">
    <name type="scientific">Eeniella nana</name>
    <name type="common">Yeast</name>
    <name type="synonym">Brettanomyces nanus</name>
    <dbReference type="NCBI Taxonomy" id="13502"/>
    <lineage>
        <taxon>Eukaryota</taxon>
        <taxon>Fungi</taxon>
        <taxon>Dikarya</taxon>
        <taxon>Ascomycota</taxon>
        <taxon>Saccharomycotina</taxon>
        <taxon>Pichiomycetes</taxon>
        <taxon>Pichiales</taxon>
        <taxon>Pichiaceae</taxon>
        <taxon>Brettanomyces</taxon>
    </lineage>
</organism>
<protein>
    <recommendedName>
        <fullName evidence="9">Signal peptidase subunit 3</fullName>
    </recommendedName>
</protein>
<dbReference type="GeneID" id="62193946"/>
<evidence type="ECO:0000256" key="2">
    <source>
        <dbReference type="ARBA" id="ARBA00009289"/>
    </source>
</evidence>
<reference evidence="11" key="1">
    <citation type="submission" date="2020-10" db="EMBL/GenBank/DDBJ databases">
        <authorList>
            <person name="Roach M.J.R."/>
        </authorList>
    </citation>
    <scope>NUCLEOTIDE SEQUENCE</scope>
    <source>
        <strain evidence="11">CBS 1945</strain>
    </source>
</reference>
<sequence>MFTIAQRAQDVTGLMTTTMFVMAIVVSVISFIQLNVEGYQSIPGELVVRGTHNSVRYSRNYGGKSGRGKENVKLRFDLNADLTPLFNWNTKQVFVYLVGEYDGPDNAEGIKNLEEHSKVVFWDHIIPDANHAQLSLKNKKSKYSVYDYYPTLENRTASVKLEFNVQPWIGPLIWGTLNTEDEVTFHKPKSKKN</sequence>
<evidence type="ECO:0000256" key="1">
    <source>
        <dbReference type="ARBA" id="ARBA00004648"/>
    </source>
</evidence>
<evidence type="ECO:0000256" key="8">
    <source>
        <dbReference type="ARBA" id="ARBA00045670"/>
    </source>
</evidence>
<accession>A0A875RXA2</accession>
<evidence type="ECO:0000256" key="7">
    <source>
        <dbReference type="ARBA" id="ARBA00023136"/>
    </source>
</evidence>
<evidence type="ECO:0000256" key="6">
    <source>
        <dbReference type="ARBA" id="ARBA00022989"/>
    </source>
</evidence>
<dbReference type="KEGG" id="bnn:FOA43_000545"/>
<dbReference type="GO" id="GO:0006465">
    <property type="term" value="P:signal peptide processing"/>
    <property type="evidence" value="ECO:0007669"/>
    <property type="project" value="UniProtKB-UniRule"/>
</dbReference>
<dbReference type="EMBL" id="CP064812">
    <property type="protein sequence ID" value="QPG73238.1"/>
    <property type="molecule type" value="Genomic_DNA"/>
</dbReference>
<dbReference type="RefSeq" id="XP_038776803.1">
    <property type="nucleotide sequence ID" value="XM_038920875.1"/>
</dbReference>
<comment type="similarity">
    <text evidence="2 9">Belongs to the SPCS3 family.</text>
</comment>
<comment type="function">
    <text evidence="8">Essential component of the signal peptidase complex (SPC) which catalyzes the cleavage of N-terminal signal sequences from nascent proteins as they are translocated into the lumen of the endoplasmic reticulum. Essential for the SPC catalytic activity, possibly by stabilizing and positioning the active center of the complex close to the lumenal surface. Essential for viability.</text>
</comment>
<dbReference type="AlphaFoldDB" id="A0A875RXA2"/>
<dbReference type="PANTHER" id="PTHR12804:SF0">
    <property type="entry name" value="SIGNAL PEPTIDASE COMPLEX SUBUNIT 3"/>
    <property type="match status" value="1"/>
</dbReference>
<dbReference type="PANTHER" id="PTHR12804">
    <property type="entry name" value="MICROSOMAL SIGNAL PEPTIDASE 23 KD SUBUNIT SPC22/23"/>
    <property type="match status" value="1"/>
</dbReference>
<evidence type="ECO:0000313" key="11">
    <source>
        <dbReference type="EMBL" id="QPG73238.1"/>
    </source>
</evidence>
<dbReference type="Pfam" id="PF04573">
    <property type="entry name" value="SPC22"/>
    <property type="match status" value="1"/>
</dbReference>
<keyword evidence="6 10" id="KW-1133">Transmembrane helix</keyword>
<feature type="transmembrane region" description="Helical" evidence="10">
    <location>
        <begin position="12"/>
        <end position="32"/>
    </location>
</feature>
<dbReference type="GO" id="GO:0045047">
    <property type="term" value="P:protein targeting to ER"/>
    <property type="evidence" value="ECO:0007669"/>
    <property type="project" value="TreeGrafter"/>
</dbReference>
<evidence type="ECO:0000256" key="3">
    <source>
        <dbReference type="ARBA" id="ARBA00022692"/>
    </source>
</evidence>
<keyword evidence="5" id="KW-0735">Signal-anchor</keyword>
<proteinExistence type="inferred from homology"/>
<name>A0A875RXA2_EENNA</name>
<evidence type="ECO:0000313" key="12">
    <source>
        <dbReference type="Proteomes" id="UP000662931"/>
    </source>
</evidence>
<evidence type="ECO:0000256" key="9">
    <source>
        <dbReference type="PIRNR" id="PIRNR016089"/>
    </source>
</evidence>
<dbReference type="GO" id="GO:0005787">
    <property type="term" value="C:signal peptidase complex"/>
    <property type="evidence" value="ECO:0007669"/>
    <property type="project" value="UniProtKB-UniRule"/>
</dbReference>
<keyword evidence="4 9" id="KW-0256">Endoplasmic reticulum</keyword>
<keyword evidence="7 9" id="KW-0472">Membrane</keyword>
<keyword evidence="12" id="KW-1185">Reference proteome</keyword>
<evidence type="ECO:0000256" key="10">
    <source>
        <dbReference type="SAM" id="Phobius"/>
    </source>
</evidence>
<dbReference type="PIRSF" id="PIRSF016089">
    <property type="entry name" value="SPC22"/>
    <property type="match status" value="1"/>
</dbReference>